<accession>A0ABM0KPH9</accession>
<evidence type="ECO:0000256" key="4">
    <source>
        <dbReference type="SAM" id="SignalP"/>
    </source>
</evidence>
<dbReference type="GeneID" id="101979268"/>
<feature type="domain" description="Jacalin-type lectin" evidence="5">
    <location>
        <begin position="15"/>
        <end position="151"/>
    </location>
</feature>
<dbReference type="InterPro" id="IPR001229">
    <property type="entry name" value="Jacalin-like_lectin_dom"/>
</dbReference>
<keyword evidence="1 4" id="KW-0732">Signal</keyword>
<dbReference type="SMART" id="SM00915">
    <property type="entry name" value="Jacalin"/>
    <property type="match status" value="1"/>
</dbReference>
<feature type="compositionally biased region" description="Polar residues" evidence="3">
    <location>
        <begin position="156"/>
        <end position="171"/>
    </location>
</feature>
<gene>
    <name evidence="7" type="primary">LOC101979268</name>
</gene>
<feature type="chain" id="PRO_5047079125" evidence="4">
    <location>
        <begin position="18"/>
        <end position="204"/>
    </location>
</feature>
<protein>
    <submittedName>
        <fullName evidence="7">Prostatic spermine-binding protein-like</fullName>
    </submittedName>
</protein>
<feature type="signal peptide" evidence="4">
    <location>
        <begin position="1"/>
        <end position="17"/>
    </location>
</feature>
<dbReference type="InterPro" id="IPR052321">
    <property type="entry name" value="PolyBind_ProtTraffic"/>
</dbReference>
<evidence type="ECO:0000313" key="6">
    <source>
        <dbReference type="Proteomes" id="UP000694915"/>
    </source>
</evidence>
<dbReference type="Gene3D" id="2.100.10.30">
    <property type="entry name" value="Jacalin-like lectin domain"/>
    <property type="match status" value="1"/>
</dbReference>
<organism evidence="6 7">
    <name type="scientific">Microtus ochrogaster</name>
    <name type="common">Prairie vole</name>
    <dbReference type="NCBI Taxonomy" id="79684"/>
    <lineage>
        <taxon>Eukaryota</taxon>
        <taxon>Metazoa</taxon>
        <taxon>Chordata</taxon>
        <taxon>Craniata</taxon>
        <taxon>Vertebrata</taxon>
        <taxon>Euteleostomi</taxon>
        <taxon>Mammalia</taxon>
        <taxon>Eutheria</taxon>
        <taxon>Euarchontoglires</taxon>
        <taxon>Glires</taxon>
        <taxon>Rodentia</taxon>
        <taxon>Myomorpha</taxon>
        <taxon>Muroidea</taxon>
        <taxon>Cricetidae</taxon>
        <taxon>Arvicolinae</taxon>
        <taxon>Microtus</taxon>
    </lineage>
</organism>
<dbReference type="RefSeq" id="XP_005350279.1">
    <property type="nucleotide sequence ID" value="XM_005350222.1"/>
</dbReference>
<sequence>MLLLLTLALLAGPTCRAQNILGRKVGTYFYIRGEDQGEIKVIRVYLTIAKCIMGIQLQFGSHWSDVYGSNSLDYKDFQLKDGEHVIKVHGKEANCLCSLTFTTNQGTEFTFGFNRGKPFDNSGGPDKHLVTVNGMYTPHICIQGMGFKWTHGPQDVGSTQLPGNPKTSLNTSKKKKADKDKDKDDDDDNDDDDNDAPVHLQNPF</sequence>
<evidence type="ECO:0000256" key="1">
    <source>
        <dbReference type="ARBA" id="ARBA00022729"/>
    </source>
</evidence>
<dbReference type="Proteomes" id="UP000694915">
    <property type="component" value="Chromosome 7"/>
</dbReference>
<name>A0ABM0KPH9_MICOH</name>
<proteinExistence type="predicted"/>
<evidence type="ECO:0000259" key="5">
    <source>
        <dbReference type="PROSITE" id="PS51752"/>
    </source>
</evidence>
<keyword evidence="6" id="KW-1185">Reference proteome</keyword>
<keyword evidence="2" id="KW-0430">Lectin</keyword>
<dbReference type="PROSITE" id="PS51752">
    <property type="entry name" value="JACALIN_LECTIN"/>
    <property type="match status" value="1"/>
</dbReference>
<dbReference type="InterPro" id="IPR036404">
    <property type="entry name" value="Jacalin-like_lectin_dom_sf"/>
</dbReference>
<dbReference type="SUPFAM" id="SSF51101">
    <property type="entry name" value="Mannose-binding lectins"/>
    <property type="match status" value="1"/>
</dbReference>
<feature type="compositionally biased region" description="Acidic residues" evidence="3">
    <location>
        <begin position="183"/>
        <end position="195"/>
    </location>
</feature>
<dbReference type="PANTHER" id="PTHR33589:SF1">
    <property type="entry name" value="ZYMOGEN GRANULE PROTEIN 16 HOMOLOG B"/>
    <property type="match status" value="1"/>
</dbReference>
<evidence type="ECO:0000256" key="2">
    <source>
        <dbReference type="ARBA" id="ARBA00022734"/>
    </source>
</evidence>
<dbReference type="PANTHER" id="PTHR33589">
    <property type="entry name" value="OS11G0524900 PROTEIN"/>
    <property type="match status" value="1"/>
</dbReference>
<reference evidence="7" key="1">
    <citation type="submission" date="2025-08" db="UniProtKB">
        <authorList>
            <consortium name="RefSeq"/>
        </authorList>
    </citation>
    <scope>IDENTIFICATION</scope>
</reference>
<feature type="region of interest" description="Disordered" evidence="3">
    <location>
        <begin position="153"/>
        <end position="204"/>
    </location>
</feature>
<dbReference type="Pfam" id="PF01419">
    <property type="entry name" value="Jacalin"/>
    <property type="match status" value="1"/>
</dbReference>
<evidence type="ECO:0000313" key="7">
    <source>
        <dbReference type="RefSeq" id="XP_005350279.1"/>
    </source>
</evidence>
<evidence type="ECO:0000256" key="3">
    <source>
        <dbReference type="SAM" id="MobiDB-lite"/>
    </source>
</evidence>